<dbReference type="Gene3D" id="1.10.10.410">
    <property type="match status" value="1"/>
</dbReference>
<feature type="domain" description="Asn/Gln amidotransferase" evidence="7">
    <location>
        <begin position="440"/>
        <end position="570"/>
    </location>
</feature>
<dbReference type="InterPro" id="IPR004414">
    <property type="entry name" value="GatE"/>
</dbReference>
<evidence type="ECO:0000256" key="5">
    <source>
        <dbReference type="ARBA" id="ARBA00047913"/>
    </source>
</evidence>
<dbReference type="SUPFAM" id="SSF55261">
    <property type="entry name" value="GAD domain-like"/>
    <property type="match status" value="1"/>
</dbReference>
<name>A0A1J5T6T9_9ARCH</name>
<dbReference type="Gene3D" id="3.30.1360.30">
    <property type="entry name" value="GAD-like domain"/>
    <property type="match status" value="1"/>
</dbReference>
<dbReference type="InterPro" id="IPR006075">
    <property type="entry name" value="Asn/Gln-tRNA_Trfase_suB/E_cat"/>
</dbReference>
<gene>
    <name evidence="6" type="primary">gatE</name>
    <name evidence="8" type="ORF">BEU04_01190</name>
</gene>
<dbReference type="GO" id="GO:0006412">
    <property type="term" value="P:translation"/>
    <property type="evidence" value="ECO:0007669"/>
    <property type="project" value="UniProtKB-UniRule"/>
</dbReference>
<comment type="catalytic activity">
    <reaction evidence="5 6">
        <text>L-glutamyl-tRNA(Gln) + L-glutamine + ATP + H2O = L-glutaminyl-tRNA(Gln) + L-glutamate + ADP + phosphate + H(+)</text>
        <dbReference type="Rhea" id="RHEA:17521"/>
        <dbReference type="Rhea" id="RHEA-COMP:9681"/>
        <dbReference type="Rhea" id="RHEA-COMP:9684"/>
        <dbReference type="ChEBI" id="CHEBI:15377"/>
        <dbReference type="ChEBI" id="CHEBI:15378"/>
        <dbReference type="ChEBI" id="CHEBI:29985"/>
        <dbReference type="ChEBI" id="CHEBI:30616"/>
        <dbReference type="ChEBI" id="CHEBI:43474"/>
        <dbReference type="ChEBI" id="CHEBI:58359"/>
        <dbReference type="ChEBI" id="CHEBI:78520"/>
        <dbReference type="ChEBI" id="CHEBI:78521"/>
        <dbReference type="ChEBI" id="CHEBI:456216"/>
    </reaction>
</comment>
<dbReference type="SUPFAM" id="SSF89095">
    <property type="entry name" value="GatB/YqeY motif"/>
    <property type="match status" value="1"/>
</dbReference>
<keyword evidence="8" id="KW-0808">Transferase</keyword>
<keyword evidence="3 6" id="KW-0067">ATP-binding</keyword>
<dbReference type="InterPro" id="IPR017959">
    <property type="entry name" value="Asn/Gln-tRNA_amidoTrfase_suB/E"/>
</dbReference>
<dbReference type="GO" id="GO:0050567">
    <property type="term" value="F:glutaminyl-tRNA synthase (glutamine-hydrolyzing) activity"/>
    <property type="evidence" value="ECO:0007669"/>
    <property type="project" value="UniProtKB-UniRule"/>
</dbReference>
<dbReference type="PANTHER" id="PTHR11659">
    <property type="entry name" value="GLUTAMYL-TRNA GLN AMIDOTRANSFERASE SUBUNIT B MITOCHONDRIAL AND PROKARYOTIC PET112-RELATED"/>
    <property type="match status" value="1"/>
</dbReference>
<dbReference type="Pfam" id="PF02934">
    <property type="entry name" value="GatB_N"/>
    <property type="match status" value="1"/>
</dbReference>
<evidence type="ECO:0000256" key="3">
    <source>
        <dbReference type="ARBA" id="ARBA00022840"/>
    </source>
</evidence>
<dbReference type="SUPFAM" id="SSF55931">
    <property type="entry name" value="Glutamine synthetase/guanido kinase"/>
    <property type="match status" value="1"/>
</dbReference>
<protein>
    <recommendedName>
        <fullName evidence="6">Glutamyl-tRNA(Gln) amidotransferase subunit E</fullName>
        <shortName evidence="6">Glu-ADT subunit E</shortName>
        <ecNumber evidence="6">6.3.5.-</ecNumber>
    </recommendedName>
</protein>
<keyword evidence="4 6" id="KW-0648">Protein biosynthesis</keyword>
<dbReference type="GO" id="GO:0005737">
    <property type="term" value="C:cytoplasm"/>
    <property type="evidence" value="ECO:0007669"/>
    <property type="project" value="InterPro"/>
</dbReference>
<dbReference type="InterPro" id="IPR014746">
    <property type="entry name" value="Gln_synth/guanido_kin_cat_dom"/>
</dbReference>
<comment type="subunit">
    <text evidence="6">Heterodimer of GatD and GatE.</text>
</comment>
<dbReference type="InterPro" id="IPR004115">
    <property type="entry name" value="GAD-like_sf"/>
</dbReference>
<evidence type="ECO:0000256" key="6">
    <source>
        <dbReference type="HAMAP-Rule" id="MF_00588"/>
    </source>
</evidence>
<dbReference type="GO" id="GO:0005524">
    <property type="term" value="F:ATP binding"/>
    <property type="evidence" value="ECO:0007669"/>
    <property type="project" value="UniProtKB-KW"/>
</dbReference>
<dbReference type="InterPro" id="IPR018027">
    <property type="entry name" value="Asn/Gln_amidotransferase"/>
</dbReference>
<evidence type="ECO:0000313" key="9">
    <source>
        <dbReference type="Proteomes" id="UP000183815"/>
    </source>
</evidence>
<dbReference type="Pfam" id="PF02637">
    <property type="entry name" value="GatB_Yqey"/>
    <property type="match status" value="1"/>
</dbReference>
<comment type="function">
    <text evidence="6">Allows the formation of correctly charged Gln-tRNA(Gln) through the transamidation of misacylated Glu-tRNA(Gln) in organisms which lack glutaminyl-tRNA synthetase. The reaction takes place in the presence of glutamine and ATP through an activated gamma-phospho-Glu-tRNA(Gln). The GatDE system is specific for glutamate and does not act on aspartate.</text>
</comment>
<evidence type="ECO:0000256" key="4">
    <source>
        <dbReference type="ARBA" id="ARBA00022917"/>
    </source>
</evidence>
<dbReference type="AlphaFoldDB" id="A0A1J5T6T9"/>
<dbReference type="Proteomes" id="UP000183815">
    <property type="component" value="Unassembled WGS sequence"/>
</dbReference>
<sequence>MKLKAGLEIHQQLDSHKLFCKCESNLDNNREEKKFRRRLHVTKSEMGKIDTAAKTERIRNFEYETSEFDCLVEADEEPPKGPNENALKIALQVAKMLDSKPLEEIQFMRKIIVDGSNTTGFQRTALIAVGGRLKIDGEDIGIEQICLEEDSCRKGKKEDEYVTDRLGIPLVEITTSPELKSPKKVREAAKELGNILRACGVKRGIGTIRQDVNISIPEGERVELKGFQNLDMMIEVIENEVNRQKILSKISKANVGSVMDVGKIIKYKNEGAMACKISGWKGLLGNKESDNEHPRLGKELSEYAKKSGVKGIMHSDELPNYGIDENDVKTIMKELKCDDKDSFVLVLGKEKIARKSLEMVRNRAEQGGVPKEVRKVLENGKSTFLRPIPGAARMYPETDIPPVDLRGIEISKPSTLKERIEKIKLGKDISKQLVVKGLDKRYENLISKGVNEKIIARILLNEMPEMRKNGIPEPGDKEILKILKEIEAGNIAKEGIYENLVKLARKEEMSQDTISMEELEKYIIELLEEKKSFVKENGGRAMGPLMGIVMEKYRGKIDGMIISQKLKEGIERIK</sequence>
<dbReference type="InterPro" id="IPR003789">
    <property type="entry name" value="Asn/Gln_tRNA_amidoTrase-B-like"/>
</dbReference>
<dbReference type="PANTHER" id="PTHR11659:SF2">
    <property type="entry name" value="GLUTAMYL-TRNA(GLN) AMIDOTRANSFERASE SUBUNIT E"/>
    <property type="match status" value="1"/>
</dbReference>
<dbReference type="SMART" id="SM00845">
    <property type="entry name" value="GatB_Yqey"/>
    <property type="match status" value="1"/>
</dbReference>
<dbReference type="EMBL" id="MIYU01000012">
    <property type="protein sequence ID" value="OIR16583.1"/>
    <property type="molecule type" value="Genomic_DNA"/>
</dbReference>
<dbReference type="NCBIfam" id="TIGR00134">
    <property type="entry name" value="gatE_arch"/>
    <property type="match status" value="1"/>
</dbReference>
<evidence type="ECO:0000256" key="2">
    <source>
        <dbReference type="ARBA" id="ARBA00022741"/>
    </source>
</evidence>
<keyword evidence="2 6" id="KW-0547">Nucleotide-binding</keyword>
<evidence type="ECO:0000313" key="8">
    <source>
        <dbReference type="EMBL" id="OIR16583.1"/>
    </source>
</evidence>
<dbReference type="GO" id="GO:0016740">
    <property type="term" value="F:transferase activity"/>
    <property type="evidence" value="ECO:0007669"/>
    <property type="project" value="UniProtKB-KW"/>
</dbReference>
<organism evidence="8 9">
    <name type="scientific">Marine Group III euryarchaeote CG-Bathy1</name>
    <dbReference type="NCBI Taxonomy" id="1889001"/>
    <lineage>
        <taxon>Archaea</taxon>
        <taxon>Methanobacteriati</taxon>
        <taxon>Thermoplasmatota</taxon>
        <taxon>Thermoplasmata</taxon>
        <taxon>Candidatus Thermoprofundales</taxon>
    </lineage>
</organism>
<dbReference type="GO" id="GO:0004812">
    <property type="term" value="F:aminoacyl-tRNA ligase activity"/>
    <property type="evidence" value="ECO:0007669"/>
    <property type="project" value="InterPro"/>
</dbReference>
<keyword evidence="1 6" id="KW-0436">Ligase</keyword>
<comment type="similarity">
    <text evidence="6">Belongs to the GatB/GatE family. GatE subfamily.</text>
</comment>
<evidence type="ECO:0000259" key="7">
    <source>
        <dbReference type="SMART" id="SM00845"/>
    </source>
</evidence>
<dbReference type="InterPro" id="IPR023168">
    <property type="entry name" value="GatB_Yqey_C_2"/>
</dbReference>
<dbReference type="HAMAP" id="MF_00588">
    <property type="entry name" value="GatE"/>
    <property type="match status" value="1"/>
</dbReference>
<dbReference type="GO" id="GO:0070681">
    <property type="term" value="P:glutaminyl-tRNAGln biosynthesis via transamidation"/>
    <property type="evidence" value="ECO:0007669"/>
    <property type="project" value="TreeGrafter"/>
</dbReference>
<evidence type="ECO:0000256" key="1">
    <source>
        <dbReference type="ARBA" id="ARBA00022598"/>
    </source>
</evidence>
<dbReference type="NCBIfam" id="NF003107">
    <property type="entry name" value="PRK04028.1"/>
    <property type="match status" value="1"/>
</dbReference>
<comment type="caution">
    <text evidence="8">The sequence shown here is derived from an EMBL/GenBank/DDBJ whole genome shotgun (WGS) entry which is preliminary data.</text>
</comment>
<reference evidence="8 9" key="1">
    <citation type="submission" date="2016-08" db="EMBL/GenBank/DDBJ databases">
        <title>New Insights into Marine Group III Euryarchaeota, from dark to light.</title>
        <authorList>
            <person name="Haro-Moreno J.M."/>
            <person name="Rodriguez-Valera F."/>
            <person name="Lopez-Garcia P."/>
            <person name="Moreira D."/>
            <person name="Martin-Cuadrado A.B."/>
        </authorList>
    </citation>
    <scope>NUCLEOTIDE SEQUENCE [LARGE SCALE GENOMIC DNA]</scope>
    <source>
        <strain evidence="8">CG-Bathy1</strain>
    </source>
</reference>
<accession>A0A1J5T6T9</accession>
<proteinExistence type="inferred from homology"/>
<dbReference type="EC" id="6.3.5.-" evidence="6"/>